<dbReference type="RefSeq" id="WP_186455648.1">
    <property type="nucleotide sequence ID" value="NZ_VITR01000003.1"/>
</dbReference>
<dbReference type="CDD" id="cd06225">
    <property type="entry name" value="HAMP"/>
    <property type="match status" value="1"/>
</dbReference>
<dbReference type="EMBL" id="VITR01000003">
    <property type="protein sequence ID" value="TWB44522.1"/>
    <property type="molecule type" value="Genomic_DNA"/>
</dbReference>
<feature type="domain" description="Methyl-accepting transducer" evidence="7">
    <location>
        <begin position="391"/>
        <end position="616"/>
    </location>
</feature>
<dbReference type="Pfam" id="PF00672">
    <property type="entry name" value="HAMP"/>
    <property type="match status" value="1"/>
</dbReference>
<comment type="caution">
    <text evidence="9">The sequence shown here is derived from an EMBL/GenBank/DDBJ whole genome shotgun (WGS) entry which is preliminary data.</text>
</comment>
<dbReference type="Pfam" id="PF00015">
    <property type="entry name" value="MCPsignal"/>
    <property type="match status" value="1"/>
</dbReference>
<keyword evidence="6" id="KW-1133">Transmembrane helix</keyword>
<dbReference type="Gene3D" id="1.10.287.950">
    <property type="entry name" value="Methyl-accepting chemotaxis protein"/>
    <property type="match status" value="1"/>
</dbReference>
<evidence type="ECO:0000259" key="8">
    <source>
        <dbReference type="PROSITE" id="PS50885"/>
    </source>
</evidence>
<proteinExistence type="inferred from homology"/>
<dbReference type="SUPFAM" id="SSF141371">
    <property type="entry name" value="PilZ domain-like"/>
    <property type="match status" value="1"/>
</dbReference>
<protein>
    <submittedName>
        <fullName evidence="9">Methyl-accepting chemotaxis protein</fullName>
    </submittedName>
</protein>
<dbReference type="InterPro" id="IPR004089">
    <property type="entry name" value="MCPsignal_dom"/>
</dbReference>
<evidence type="ECO:0000256" key="4">
    <source>
        <dbReference type="SAM" id="Coils"/>
    </source>
</evidence>
<reference evidence="9 10" key="1">
    <citation type="submission" date="2019-06" db="EMBL/GenBank/DDBJ databases">
        <title>Genomic Encyclopedia of Type Strains, Phase IV (KMG-V): Genome sequencing to study the core and pangenomes of soil and plant-associated prokaryotes.</title>
        <authorList>
            <person name="Whitman W."/>
        </authorList>
    </citation>
    <scope>NUCLEOTIDE SEQUENCE [LARGE SCALE GENOMIC DNA]</scope>
    <source>
        <strain evidence="9 10">BR 11622</strain>
    </source>
</reference>
<dbReference type="PANTHER" id="PTHR32089:SF112">
    <property type="entry name" value="LYSOZYME-LIKE PROTEIN-RELATED"/>
    <property type="match status" value="1"/>
</dbReference>
<dbReference type="PROSITE" id="PS50885">
    <property type="entry name" value="HAMP"/>
    <property type="match status" value="1"/>
</dbReference>
<dbReference type="InterPro" id="IPR009875">
    <property type="entry name" value="PilZ_domain"/>
</dbReference>
<dbReference type="GO" id="GO:0007165">
    <property type="term" value="P:signal transduction"/>
    <property type="evidence" value="ECO:0007669"/>
    <property type="project" value="UniProtKB-KW"/>
</dbReference>
<evidence type="ECO:0000256" key="1">
    <source>
        <dbReference type="ARBA" id="ARBA00023224"/>
    </source>
</evidence>
<dbReference type="SMART" id="SM00304">
    <property type="entry name" value="HAMP"/>
    <property type="match status" value="1"/>
</dbReference>
<evidence type="ECO:0000256" key="6">
    <source>
        <dbReference type="SAM" id="Phobius"/>
    </source>
</evidence>
<evidence type="ECO:0000313" key="9">
    <source>
        <dbReference type="EMBL" id="TWB44522.1"/>
    </source>
</evidence>
<dbReference type="InterPro" id="IPR003660">
    <property type="entry name" value="HAMP_dom"/>
</dbReference>
<dbReference type="GO" id="GO:0016020">
    <property type="term" value="C:membrane"/>
    <property type="evidence" value="ECO:0007669"/>
    <property type="project" value="InterPro"/>
</dbReference>
<dbReference type="AlphaFoldDB" id="A0A560HDQ7"/>
<feature type="transmembrane region" description="Helical" evidence="6">
    <location>
        <begin position="12"/>
        <end position="30"/>
    </location>
</feature>
<feature type="compositionally biased region" description="Low complexity" evidence="5">
    <location>
        <begin position="416"/>
        <end position="426"/>
    </location>
</feature>
<feature type="domain" description="HAMP" evidence="8">
    <location>
        <begin position="298"/>
        <end position="351"/>
    </location>
</feature>
<gene>
    <name evidence="9" type="ORF">FBZ90_103431</name>
</gene>
<dbReference type="PROSITE" id="PS50111">
    <property type="entry name" value="CHEMOTAXIS_TRANSDUC_2"/>
    <property type="match status" value="1"/>
</dbReference>
<accession>A0A560HDQ7</accession>
<name>A0A560HDQ7_9PROT</name>
<feature type="coiled-coil region" evidence="4">
    <location>
        <begin position="340"/>
        <end position="372"/>
    </location>
</feature>
<dbReference type="GO" id="GO:0035438">
    <property type="term" value="F:cyclic-di-GMP binding"/>
    <property type="evidence" value="ECO:0007669"/>
    <property type="project" value="InterPro"/>
</dbReference>
<evidence type="ECO:0000256" key="3">
    <source>
        <dbReference type="PROSITE-ProRule" id="PRU00284"/>
    </source>
</evidence>
<evidence type="ECO:0000313" key="10">
    <source>
        <dbReference type="Proteomes" id="UP000315751"/>
    </source>
</evidence>
<dbReference type="Proteomes" id="UP000315751">
    <property type="component" value="Unassembled WGS sequence"/>
</dbReference>
<dbReference type="PANTHER" id="PTHR32089">
    <property type="entry name" value="METHYL-ACCEPTING CHEMOTAXIS PROTEIN MCPB"/>
    <property type="match status" value="1"/>
</dbReference>
<evidence type="ECO:0000259" key="7">
    <source>
        <dbReference type="PROSITE" id="PS50111"/>
    </source>
</evidence>
<feature type="region of interest" description="Disordered" evidence="5">
    <location>
        <begin position="403"/>
        <end position="426"/>
    </location>
</feature>
<dbReference type="SUPFAM" id="SSF58104">
    <property type="entry name" value="Methyl-accepting chemotaxis protein (MCP) signaling domain"/>
    <property type="match status" value="1"/>
</dbReference>
<keyword evidence="4" id="KW-0175">Coiled coil</keyword>
<sequence length="748" mass="77852">MLRSLKIAHKLGLAVLLFLIPVGYLLYALIAQQQIAIDFAQKELAGTAYLRGLQTIQARLAAAETGGAAPDTTALAATVRQLQADWGQEMETADKVNDLVATLDKKDGGKKDGAGGAATRAALRALIAQIGDKSNLILDPDLDSFYVMDIVLVKLPDLQDQTTGLRAVTHQAGDNKVDLFVALGGVKSLLTGLDSSATSAYGGNADGSVKKALTAPVAATQKAAAVVTVGAEKGAVTDADTAAALKAQDALYTAASTDLERLLKARIGGFKATQLRVLLISLALFAAGGAGVYLVVRRFVITPLSDLTGAMSGLAEGHLDTAIDHADSGDEVGAMARALVVFKENALRNRELEAAQAQEQEKRLRRQQALETLTRDFQAAISAELRGMAAAATELEATAGSLASQADNTAGRTQVADDNAARATDNTETVAVATEQLAASSNEIGAQAEQTAVTTKTAVQEAEHARDVVGELATVADSVNEVVRFIQSIAAQTNLLALNATIEAARAGEAGKGFAVVATEVKTLANQTAQATDDIQARVSGVKAAAENAIGIINRIATTIAIVDGNTGAIAAAVSQQSAATAEISRNVTEAASRTREVTHSLALVRDSAEFTKEASDQLLGAANELSRQSEQLRTDVEHFLTAMQTADDRRQFERYDLDLPVHVGVPGVLSAGAATHRLLNIGRGGCALQGPTVGAPGREVEVLVDGSRFRGRVTSHEGDTTRIQFRMSDDVAQAVDALVARYGAKAA</sequence>
<dbReference type="SMART" id="SM00283">
    <property type="entry name" value="MA"/>
    <property type="match status" value="1"/>
</dbReference>
<comment type="similarity">
    <text evidence="2">Belongs to the methyl-accepting chemotaxis (MCP) protein family.</text>
</comment>
<keyword evidence="6" id="KW-0812">Transmembrane</keyword>
<keyword evidence="6" id="KW-0472">Membrane</keyword>
<keyword evidence="10" id="KW-1185">Reference proteome</keyword>
<keyword evidence="1 3" id="KW-0807">Transducer</keyword>
<organism evidence="9 10">
    <name type="scientific">Nitrospirillum amazonense</name>
    <dbReference type="NCBI Taxonomy" id="28077"/>
    <lineage>
        <taxon>Bacteria</taxon>
        <taxon>Pseudomonadati</taxon>
        <taxon>Pseudomonadota</taxon>
        <taxon>Alphaproteobacteria</taxon>
        <taxon>Rhodospirillales</taxon>
        <taxon>Azospirillaceae</taxon>
        <taxon>Nitrospirillum</taxon>
    </lineage>
</organism>
<dbReference type="Pfam" id="PF07238">
    <property type="entry name" value="PilZ"/>
    <property type="match status" value="1"/>
</dbReference>
<evidence type="ECO:0000256" key="2">
    <source>
        <dbReference type="ARBA" id="ARBA00029447"/>
    </source>
</evidence>
<evidence type="ECO:0000256" key="5">
    <source>
        <dbReference type="SAM" id="MobiDB-lite"/>
    </source>
</evidence>
<dbReference type="Gene3D" id="1.10.8.500">
    <property type="entry name" value="HAMP domain in histidine kinase"/>
    <property type="match status" value="1"/>
</dbReference>